<feature type="compositionally biased region" description="Basic and acidic residues" evidence="9">
    <location>
        <begin position="798"/>
        <end position="812"/>
    </location>
</feature>
<keyword evidence="2" id="KW-0812">Transmembrane</keyword>
<feature type="region of interest" description="Disordered" evidence="9">
    <location>
        <begin position="1"/>
        <end position="143"/>
    </location>
</feature>
<dbReference type="PANTHER" id="PTHR12093:SF11">
    <property type="entry name" value="NCK-ASSOCIATED PROTEIN 1"/>
    <property type="match status" value="1"/>
</dbReference>
<reference evidence="10" key="1">
    <citation type="submission" date="2019-03" db="EMBL/GenBank/DDBJ databases">
        <authorList>
            <person name="Warren W.C."/>
            <person name="Johnson G.S."/>
        </authorList>
    </citation>
    <scope>NUCLEOTIDE SEQUENCE [LARGE SCALE GENOMIC DNA]</scope>
    <source>
        <strain evidence="10">Basenji</strain>
    </source>
</reference>
<dbReference type="GO" id="GO:0031258">
    <property type="term" value="C:lamellipodium membrane"/>
    <property type="evidence" value="ECO:0007669"/>
    <property type="project" value="UniProtKB-SubCell"/>
</dbReference>
<evidence type="ECO:0000256" key="5">
    <source>
        <dbReference type="ARBA" id="ARBA00023273"/>
    </source>
</evidence>
<dbReference type="Proteomes" id="UP000694429">
    <property type="component" value="Chromosome 36"/>
</dbReference>
<evidence type="ECO:0000256" key="6">
    <source>
        <dbReference type="ARBA" id="ARBA00037839"/>
    </source>
</evidence>
<feature type="compositionally biased region" description="Gly residues" evidence="9">
    <location>
        <begin position="66"/>
        <end position="82"/>
    </location>
</feature>
<comment type="similarity">
    <text evidence="7">Belongs to the HEM-1/HEM-2 family.</text>
</comment>
<evidence type="ECO:0000256" key="9">
    <source>
        <dbReference type="SAM" id="MobiDB-lite"/>
    </source>
</evidence>
<keyword evidence="5" id="KW-0966">Cell projection</keyword>
<evidence type="ECO:0000256" key="7">
    <source>
        <dbReference type="ARBA" id="ARBA00037947"/>
    </source>
</evidence>
<evidence type="ECO:0000256" key="2">
    <source>
        <dbReference type="ARBA" id="ARBA00022692"/>
    </source>
</evidence>
<keyword evidence="4" id="KW-0472">Membrane</keyword>
<dbReference type="Pfam" id="PF09735">
    <property type="entry name" value="Nckap1"/>
    <property type="match status" value="1"/>
</dbReference>
<feature type="compositionally biased region" description="Low complexity" evidence="9">
    <location>
        <begin position="103"/>
        <end position="112"/>
    </location>
</feature>
<protein>
    <recommendedName>
        <fullName evidence="8">Nck-associated protein 1</fullName>
    </recommendedName>
</protein>
<accession>A0A8C0MWI0</accession>
<evidence type="ECO:0000256" key="8">
    <source>
        <dbReference type="ARBA" id="ARBA00039689"/>
    </source>
</evidence>
<evidence type="ECO:0000256" key="4">
    <source>
        <dbReference type="ARBA" id="ARBA00023136"/>
    </source>
</evidence>
<dbReference type="Ensembl" id="ENSCAFT00030017753.1">
    <property type="protein sequence ID" value="ENSCAFP00030015505.1"/>
    <property type="gene ID" value="ENSCAFG00030009544.1"/>
</dbReference>
<sequence length="1275" mass="142709">MWGAGPGCGGGARRPGCRAKWPGAGPGCGARRRGGGWEPGRGGAWTAWGGARSPGAGPGGDREPGRGGAGSAGGGAGRGAGPGVAAAAPGPLRSPPLPPGAAPRPAWRGRASVGSGDRASVRGCGKRPRSQPPAAAAGPGTMSRAVLQPSQQKLAEKLTILNDRGVGMLTRLYNIKKQGQVWKACGDPKAKPSYLIDKNLESAVKFIVRKFPAVETRNNNQQLAQLQKEKSEILKNLALYYFTFVDVMEFKDHVCELLNTIDVCQVFFDITVNFDLTKNYLDLIITYTTLMILLSRIEERKAIIGLYNYAHEMTHGASDREYPRLGQMIVDYENPLKKMMEEFVPHSKSLSDALISLQMVYPRRNLSADQWRNAQLLSLISAPSTMLNPAQSDTMPCEYLSLDAMEKWIIFGFILCHGILNTDATALNLWKLALQSSSCLSLFRDEVFHIHKAAEDLFVNIRGYNKRINDIRECKEAAVSHAGSMHRERRKFLRSALKELATVLSDQPGLLGPKALFVFMALSFARDEIIWLLRHADNMPKKSADDFIDKHIAELIFYMEELRAHVRKYGPVMQRYYVQYLSGFDAVVLNELVQNLSVCPEDESIIMSSFVNTMTSLSVKQVEDGEVFDFRGMRLDWFRLQAYTSVSKASLSLADHRELGKMMNTIIFHTKMVDSLVEMLVETSDLSIFCFYSRAFEKMFQQCLELPSQSRYSIAFPLLCTHFMSCTHELCPEERHHIGDRSLSLCNMFLDEMAKQARNLITDICTEQCTLSDQLLPKHCAKTISQAVNKKSKKQTGKKGEPEREKPGVESMRKNRLVVTNLDKLHTALSELCFSINYVPNMVVWEHTFTPREYLTSHLEIRFTKSIVGMTMYNQATQEIAKPSELLTSVRAYMTVLQSIENYVQIDITRVFNNVLLQQTQHLDSHGEPTITSLYTNWYLETLLRQVSNGHIAYFPAMKAFVNLPTENELTFNAEEYSDISEMRSLSELLGPYGMKFLSESLMWHISSQVAELKKLVVENVDVLTQMRTSFDKPDQMAALFKRLSSVDSVLKRMTIIGVILSFRSLAQEALRDVLSYHIPFLVSSIEDFKDHIPRETDMKVAMNVYELSSAAGLPCEIDPALVVALSSQKSENISPEEEYKIACLLMVFVAVSLPTLASNVMSQYSPAIEGHCNNIHCLAKAINQIAAALFTIHKGSIEDRLKEFLALASSSLLKIGQETDKTTTRNRESVYLLLDMIVQESPFLTMDLLESCFPYVLLRNAYHAVYKQSVTSSA</sequence>
<dbReference type="PANTHER" id="PTHR12093">
    <property type="entry name" value="NCK-ASSOCIATED PROTEIN 1"/>
    <property type="match status" value="1"/>
</dbReference>
<feature type="region of interest" description="Disordered" evidence="9">
    <location>
        <begin position="787"/>
        <end position="812"/>
    </location>
</feature>
<organism evidence="10 11">
    <name type="scientific">Canis lupus familiaris</name>
    <name type="common">Dog</name>
    <name type="synonym">Canis familiaris</name>
    <dbReference type="NCBI Taxonomy" id="9615"/>
    <lineage>
        <taxon>Eukaryota</taxon>
        <taxon>Metazoa</taxon>
        <taxon>Chordata</taxon>
        <taxon>Craniata</taxon>
        <taxon>Vertebrata</taxon>
        <taxon>Euteleostomi</taxon>
        <taxon>Mammalia</taxon>
        <taxon>Eutheria</taxon>
        <taxon>Laurasiatheria</taxon>
        <taxon>Carnivora</taxon>
        <taxon>Caniformia</taxon>
        <taxon>Canidae</taxon>
        <taxon>Canis</taxon>
    </lineage>
</organism>
<feature type="compositionally biased region" description="Low complexity" evidence="9">
    <location>
        <begin position="44"/>
        <end position="55"/>
    </location>
</feature>
<evidence type="ECO:0000256" key="1">
    <source>
        <dbReference type="ARBA" id="ARBA00022475"/>
    </source>
</evidence>
<comment type="subcellular location">
    <subcellularLocation>
        <location evidence="6">Cell projection</location>
        <location evidence="6">Lamellipodium membrane</location>
        <topology evidence="6">Single-pass membrane protein</topology>
        <orientation evidence="6">Cytoplasmic side</orientation>
    </subcellularLocation>
</comment>
<dbReference type="AlphaFoldDB" id="A0A8C0MWI0"/>
<feature type="compositionally biased region" description="Gly residues" evidence="9">
    <location>
        <begin position="1"/>
        <end position="13"/>
    </location>
</feature>
<keyword evidence="3" id="KW-1133">Transmembrane helix</keyword>
<evidence type="ECO:0000313" key="10">
    <source>
        <dbReference type="Ensembl" id="ENSCAFP00030015505.1"/>
    </source>
</evidence>
<reference evidence="10" key="2">
    <citation type="submission" date="2025-08" db="UniProtKB">
        <authorList>
            <consortium name="Ensembl"/>
        </authorList>
    </citation>
    <scope>IDENTIFICATION</scope>
</reference>
<proteinExistence type="inferred from homology"/>
<dbReference type="InterPro" id="IPR019137">
    <property type="entry name" value="Nck-associated_protein-1"/>
</dbReference>
<evidence type="ECO:0000313" key="11">
    <source>
        <dbReference type="Proteomes" id="UP000694429"/>
    </source>
</evidence>
<keyword evidence="1" id="KW-1003">Cell membrane</keyword>
<feature type="compositionally biased region" description="Pro residues" evidence="9">
    <location>
        <begin position="92"/>
        <end position="102"/>
    </location>
</feature>
<evidence type="ECO:0000256" key="3">
    <source>
        <dbReference type="ARBA" id="ARBA00022989"/>
    </source>
</evidence>
<name>A0A8C0MWI0_CANLF</name>